<gene>
    <name evidence="3" type="ORF">H8698_00605</name>
</gene>
<organism evidence="3 4">
    <name type="scientific">Congzhengia minquanensis</name>
    <dbReference type="NCBI Taxonomy" id="2763657"/>
    <lineage>
        <taxon>Bacteria</taxon>
        <taxon>Bacillati</taxon>
        <taxon>Bacillota</taxon>
        <taxon>Clostridia</taxon>
        <taxon>Eubacteriales</taxon>
        <taxon>Oscillospiraceae</taxon>
        <taxon>Congzhengia</taxon>
    </lineage>
</organism>
<proteinExistence type="predicted"/>
<dbReference type="SUPFAM" id="SSF51182">
    <property type="entry name" value="RmlC-like cupins"/>
    <property type="match status" value="1"/>
</dbReference>
<dbReference type="AlphaFoldDB" id="A0A926DLL9"/>
<dbReference type="PROSITE" id="PS50943">
    <property type="entry name" value="HTH_CROC1"/>
    <property type="match status" value="1"/>
</dbReference>
<dbReference type="Pfam" id="PF07883">
    <property type="entry name" value="Cupin_2"/>
    <property type="match status" value="1"/>
</dbReference>
<accession>A0A926DLL9</accession>
<dbReference type="GO" id="GO:0003700">
    <property type="term" value="F:DNA-binding transcription factor activity"/>
    <property type="evidence" value="ECO:0007669"/>
    <property type="project" value="TreeGrafter"/>
</dbReference>
<feature type="domain" description="HTH cro/C1-type" evidence="2">
    <location>
        <begin position="12"/>
        <end position="66"/>
    </location>
</feature>
<dbReference type="SMART" id="SM00530">
    <property type="entry name" value="HTH_XRE"/>
    <property type="match status" value="1"/>
</dbReference>
<dbReference type="GO" id="GO:0003677">
    <property type="term" value="F:DNA binding"/>
    <property type="evidence" value="ECO:0007669"/>
    <property type="project" value="UniProtKB-KW"/>
</dbReference>
<evidence type="ECO:0000313" key="3">
    <source>
        <dbReference type="EMBL" id="MBC8539474.1"/>
    </source>
</evidence>
<dbReference type="RefSeq" id="WP_249310600.1">
    <property type="nucleotide sequence ID" value="NZ_JACRSU010000001.1"/>
</dbReference>
<comment type="caution">
    <text evidence="3">The sequence shown here is derived from an EMBL/GenBank/DDBJ whole genome shotgun (WGS) entry which is preliminary data.</text>
</comment>
<dbReference type="Gene3D" id="1.10.260.40">
    <property type="entry name" value="lambda repressor-like DNA-binding domains"/>
    <property type="match status" value="1"/>
</dbReference>
<dbReference type="CDD" id="cd00093">
    <property type="entry name" value="HTH_XRE"/>
    <property type="match status" value="1"/>
</dbReference>
<dbReference type="EMBL" id="JACRSU010000001">
    <property type="protein sequence ID" value="MBC8539474.1"/>
    <property type="molecule type" value="Genomic_DNA"/>
</dbReference>
<name>A0A926DLL9_9FIRM</name>
<dbReference type="InterPro" id="IPR011051">
    <property type="entry name" value="RmlC_Cupin_sf"/>
</dbReference>
<dbReference type="PANTHER" id="PTHR46797">
    <property type="entry name" value="HTH-TYPE TRANSCRIPTIONAL REGULATOR"/>
    <property type="match status" value="1"/>
</dbReference>
<evidence type="ECO:0000259" key="2">
    <source>
        <dbReference type="PROSITE" id="PS50943"/>
    </source>
</evidence>
<dbReference type="InterPro" id="IPR014710">
    <property type="entry name" value="RmlC-like_jellyroll"/>
</dbReference>
<dbReference type="GO" id="GO:0005829">
    <property type="term" value="C:cytosol"/>
    <property type="evidence" value="ECO:0007669"/>
    <property type="project" value="TreeGrafter"/>
</dbReference>
<dbReference type="InterPro" id="IPR010982">
    <property type="entry name" value="Lambda_DNA-bd_dom_sf"/>
</dbReference>
<dbReference type="InterPro" id="IPR050807">
    <property type="entry name" value="TransReg_Diox_bact_type"/>
</dbReference>
<dbReference type="CDD" id="cd02209">
    <property type="entry name" value="cupin_XRE_C"/>
    <property type="match status" value="1"/>
</dbReference>
<sequence>MTEQVKQIAQRLVGLREAEDMTCEQLASVIGVPIETYKKYENAEEDIPVSVLYDVAGHFGLELTELLSGSAPKLKDFSFIKQGKGLNVTRRKEYTYQSLSYNFAHAHSEALLVTVPVSDENEPMQETVHTGQEFNYMLEGRMEIMINKNIVILEPGDSLYFDSSYPHGMKALDGKPAKFVCVIMR</sequence>
<protein>
    <submittedName>
        <fullName evidence="3">Helix-turn-helix transcriptional regulator</fullName>
    </submittedName>
</protein>
<evidence type="ECO:0000313" key="4">
    <source>
        <dbReference type="Proteomes" id="UP000611762"/>
    </source>
</evidence>
<reference evidence="3" key="1">
    <citation type="submission" date="2020-08" db="EMBL/GenBank/DDBJ databases">
        <title>Genome public.</title>
        <authorList>
            <person name="Liu C."/>
            <person name="Sun Q."/>
        </authorList>
    </citation>
    <scope>NUCLEOTIDE SEQUENCE</scope>
    <source>
        <strain evidence="3">H8</strain>
    </source>
</reference>
<dbReference type="Pfam" id="PF01381">
    <property type="entry name" value="HTH_3"/>
    <property type="match status" value="1"/>
</dbReference>
<keyword evidence="4" id="KW-1185">Reference proteome</keyword>
<dbReference type="InterPro" id="IPR001387">
    <property type="entry name" value="Cro/C1-type_HTH"/>
</dbReference>
<dbReference type="Proteomes" id="UP000611762">
    <property type="component" value="Unassembled WGS sequence"/>
</dbReference>
<dbReference type="InterPro" id="IPR013096">
    <property type="entry name" value="Cupin_2"/>
</dbReference>
<dbReference type="Gene3D" id="2.60.120.10">
    <property type="entry name" value="Jelly Rolls"/>
    <property type="match status" value="1"/>
</dbReference>
<dbReference type="PANTHER" id="PTHR46797:SF19">
    <property type="entry name" value="BLL2473 PROTEIN"/>
    <property type="match status" value="1"/>
</dbReference>
<evidence type="ECO:0000256" key="1">
    <source>
        <dbReference type="ARBA" id="ARBA00023125"/>
    </source>
</evidence>
<keyword evidence="1" id="KW-0238">DNA-binding</keyword>
<dbReference type="SUPFAM" id="SSF47413">
    <property type="entry name" value="lambda repressor-like DNA-binding domains"/>
    <property type="match status" value="1"/>
</dbReference>